<dbReference type="FunFam" id="3.80.10.10:FF:000275">
    <property type="entry name" value="Leucine-rich repeat receptor-like protein kinase"/>
    <property type="match status" value="1"/>
</dbReference>
<dbReference type="GO" id="GO:0005886">
    <property type="term" value="C:plasma membrane"/>
    <property type="evidence" value="ECO:0007669"/>
    <property type="project" value="UniProtKB-SubCell"/>
</dbReference>
<keyword evidence="7" id="KW-0677">Repeat</keyword>
<feature type="region of interest" description="Disordered" evidence="12">
    <location>
        <begin position="124"/>
        <end position="144"/>
    </location>
</feature>
<dbReference type="GO" id="GO:0051707">
    <property type="term" value="P:response to other organism"/>
    <property type="evidence" value="ECO:0007669"/>
    <property type="project" value="UniProtKB-ARBA"/>
</dbReference>
<dbReference type="EMBL" id="PNBA02000020">
    <property type="protein sequence ID" value="KAG6388767.1"/>
    <property type="molecule type" value="Genomic_DNA"/>
</dbReference>
<evidence type="ECO:0000259" key="13">
    <source>
        <dbReference type="Pfam" id="PF08263"/>
    </source>
</evidence>
<keyword evidence="10" id="KW-0675">Receptor</keyword>
<keyword evidence="15" id="KW-1185">Reference proteome</keyword>
<keyword evidence="6" id="KW-0732">Signal</keyword>
<accession>A0A8X8Z1J2</accession>
<dbReference type="Pfam" id="PF13855">
    <property type="entry name" value="LRR_8"/>
    <property type="match status" value="1"/>
</dbReference>
<evidence type="ECO:0000256" key="3">
    <source>
        <dbReference type="ARBA" id="ARBA00009592"/>
    </source>
</evidence>
<evidence type="ECO:0000256" key="5">
    <source>
        <dbReference type="ARBA" id="ARBA00022692"/>
    </source>
</evidence>
<evidence type="ECO:0000256" key="11">
    <source>
        <dbReference type="ARBA" id="ARBA00023180"/>
    </source>
</evidence>
<dbReference type="Pfam" id="PF08263">
    <property type="entry name" value="LRRNT_2"/>
    <property type="match status" value="1"/>
</dbReference>
<dbReference type="SMART" id="SM00369">
    <property type="entry name" value="LRR_TYP"/>
    <property type="match status" value="4"/>
</dbReference>
<dbReference type="InterPro" id="IPR001611">
    <property type="entry name" value="Leu-rich_rpt"/>
</dbReference>
<dbReference type="PANTHER" id="PTHR27000:SF777">
    <property type="entry name" value="PROTEIN KINASE DOMAIN-CONTAINING PROTEIN"/>
    <property type="match status" value="1"/>
</dbReference>
<dbReference type="SUPFAM" id="SSF52058">
    <property type="entry name" value="L domain-like"/>
    <property type="match status" value="1"/>
</dbReference>
<evidence type="ECO:0000256" key="1">
    <source>
        <dbReference type="ARBA" id="ARBA00004162"/>
    </source>
</evidence>
<feature type="compositionally biased region" description="Polar residues" evidence="12">
    <location>
        <begin position="12"/>
        <end position="28"/>
    </location>
</feature>
<dbReference type="AlphaFoldDB" id="A0A8X8Z1J2"/>
<evidence type="ECO:0000256" key="4">
    <source>
        <dbReference type="ARBA" id="ARBA00022614"/>
    </source>
</evidence>
<keyword evidence="5" id="KW-0812">Transmembrane</keyword>
<dbReference type="FunFam" id="3.80.10.10:FF:000383">
    <property type="entry name" value="Leucine-rich repeat receptor protein kinase EMS1"/>
    <property type="match status" value="1"/>
</dbReference>
<reference evidence="14" key="2">
    <citation type="submission" date="2020-08" db="EMBL/GenBank/DDBJ databases">
        <title>Plant Genome Project.</title>
        <authorList>
            <person name="Zhang R.-G."/>
        </authorList>
    </citation>
    <scope>NUCLEOTIDE SEQUENCE</scope>
    <source>
        <strain evidence="14">Huo1</strain>
        <tissue evidence="14">Leaf</tissue>
    </source>
</reference>
<dbReference type="InterPro" id="IPR003591">
    <property type="entry name" value="Leu-rich_rpt_typical-subtyp"/>
</dbReference>
<sequence>MYSQRTRRYPPHSQSRPRTPLYTSGPSSYFSPDMYGPQPFSCSDWEQPGVLSDYYEPPHERSNSSRAGTVTPTAALLSPKPELGLVFTRIAPAIVSACEKPDMLGSALPNVRSPCWKDLRSPVARTSATTDSPKPVVPAAPKPEPAPHVPKLSFAFSLNFDTDKNALISFKNSITSDTNAILSINWSQNTSVCNWIGVSCGLKHGRVTALNLPRYDLAGTVAPHLGNLSFLRYLDISSNSFVGMLSFELSKLRRLKVMNLGANSFTGEIPTWLGSLPQLEELYLYNNSFLGKIPSSLFNNSKLQMLQILHLYSNKLSGSIPHVIFNVSSLREIRIGINSLSGRLPIDMCNNMPNIKFLALSWNQLEGQIPSNIWKCTHLDVLSLSFNNFSGSIPRETGRLSMLTKLHLGYNSGFQGGVPPEIGNLSRLEILGIGNASLTGIIPSSIFNMSYLEKLYLGDNKLTDLK</sequence>
<keyword evidence="8" id="KW-1133">Transmembrane helix</keyword>
<comment type="caution">
    <text evidence="14">The sequence shown here is derived from an EMBL/GenBank/DDBJ whole genome shotgun (WGS) entry which is preliminary data.</text>
</comment>
<dbReference type="InterPro" id="IPR032675">
    <property type="entry name" value="LRR_dom_sf"/>
</dbReference>
<evidence type="ECO:0000256" key="2">
    <source>
        <dbReference type="ARBA" id="ARBA00004479"/>
    </source>
</evidence>
<dbReference type="Gene3D" id="3.80.10.10">
    <property type="entry name" value="Ribonuclease Inhibitor"/>
    <property type="match status" value="2"/>
</dbReference>
<evidence type="ECO:0000256" key="9">
    <source>
        <dbReference type="ARBA" id="ARBA00023136"/>
    </source>
</evidence>
<evidence type="ECO:0000256" key="7">
    <source>
        <dbReference type="ARBA" id="ARBA00022737"/>
    </source>
</evidence>
<dbReference type="GO" id="GO:0006952">
    <property type="term" value="P:defense response"/>
    <property type="evidence" value="ECO:0007669"/>
    <property type="project" value="UniProtKB-ARBA"/>
</dbReference>
<evidence type="ECO:0000256" key="10">
    <source>
        <dbReference type="ARBA" id="ARBA00023170"/>
    </source>
</evidence>
<proteinExistence type="inferred from homology"/>
<evidence type="ECO:0000313" key="15">
    <source>
        <dbReference type="Proteomes" id="UP000298416"/>
    </source>
</evidence>
<keyword evidence="4" id="KW-0433">Leucine-rich repeat</keyword>
<dbReference type="PANTHER" id="PTHR27000">
    <property type="entry name" value="LEUCINE-RICH REPEAT RECEPTOR-LIKE PROTEIN KINASE FAMILY PROTEIN-RELATED"/>
    <property type="match status" value="1"/>
</dbReference>
<keyword evidence="9" id="KW-0472">Membrane</keyword>
<dbReference type="Pfam" id="PF00560">
    <property type="entry name" value="LRR_1"/>
    <property type="match status" value="3"/>
</dbReference>
<evidence type="ECO:0000313" key="14">
    <source>
        <dbReference type="EMBL" id="KAG6388767.1"/>
    </source>
</evidence>
<feature type="domain" description="Leucine-rich repeat-containing N-terminal plant-type" evidence="13">
    <location>
        <begin position="161"/>
        <end position="200"/>
    </location>
</feature>
<feature type="region of interest" description="Disordered" evidence="12">
    <location>
        <begin position="1"/>
        <end position="28"/>
    </location>
</feature>
<protein>
    <recommendedName>
        <fullName evidence="13">Leucine-rich repeat-containing N-terminal plant-type domain-containing protein</fullName>
    </recommendedName>
</protein>
<comment type="subcellular location">
    <subcellularLocation>
        <location evidence="1">Cell membrane</location>
        <topology evidence="1">Single-pass membrane protein</topology>
    </subcellularLocation>
    <subcellularLocation>
        <location evidence="2">Membrane</location>
        <topology evidence="2">Single-pass type I membrane protein</topology>
    </subcellularLocation>
</comment>
<feature type="compositionally biased region" description="Basic residues" evidence="12">
    <location>
        <begin position="1"/>
        <end position="10"/>
    </location>
</feature>
<dbReference type="InterPro" id="IPR013210">
    <property type="entry name" value="LRR_N_plant-typ"/>
</dbReference>
<evidence type="ECO:0000256" key="12">
    <source>
        <dbReference type="SAM" id="MobiDB-lite"/>
    </source>
</evidence>
<name>A0A8X8Z1J2_SALSN</name>
<gene>
    <name evidence="14" type="ORF">SASPL_150201</name>
</gene>
<keyword evidence="11" id="KW-0325">Glycoprotein</keyword>
<organism evidence="14">
    <name type="scientific">Salvia splendens</name>
    <name type="common">Scarlet sage</name>
    <dbReference type="NCBI Taxonomy" id="180675"/>
    <lineage>
        <taxon>Eukaryota</taxon>
        <taxon>Viridiplantae</taxon>
        <taxon>Streptophyta</taxon>
        <taxon>Embryophyta</taxon>
        <taxon>Tracheophyta</taxon>
        <taxon>Spermatophyta</taxon>
        <taxon>Magnoliopsida</taxon>
        <taxon>eudicotyledons</taxon>
        <taxon>Gunneridae</taxon>
        <taxon>Pentapetalae</taxon>
        <taxon>asterids</taxon>
        <taxon>lamiids</taxon>
        <taxon>Lamiales</taxon>
        <taxon>Lamiaceae</taxon>
        <taxon>Nepetoideae</taxon>
        <taxon>Mentheae</taxon>
        <taxon>Salviinae</taxon>
        <taxon>Salvia</taxon>
        <taxon>Salvia subgen. Calosphace</taxon>
        <taxon>core Calosphace</taxon>
    </lineage>
</organism>
<comment type="similarity">
    <text evidence="3">Belongs to the RLP family.</text>
</comment>
<dbReference type="Proteomes" id="UP000298416">
    <property type="component" value="Unassembled WGS sequence"/>
</dbReference>
<evidence type="ECO:0000256" key="8">
    <source>
        <dbReference type="ARBA" id="ARBA00022989"/>
    </source>
</evidence>
<feature type="compositionally biased region" description="Pro residues" evidence="12">
    <location>
        <begin position="135"/>
        <end position="144"/>
    </location>
</feature>
<reference evidence="14" key="1">
    <citation type="submission" date="2018-01" db="EMBL/GenBank/DDBJ databases">
        <authorList>
            <person name="Mao J.F."/>
        </authorList>
    </citation>
    <scope>NUCLEOTIDE SEQUENCE</scope>
    <source>
        <strain evidence="14">Huo1</strain>
        <tissue evidence="14">Leaf</tissue>
    </source>
</reference>
<evidence type="ECO:0000256" key="6">
    <source>
        <dbReference type="ARBA" id="ARBA00022729"/>
    </source>
</evidence>